<organism evidence="2 3">
    <name type="scientific">Neolewinella antarctica</name>
    <dbReference type="NCBI Taxonomy" id="442734"/>
    <lineage>
        <taxon>Bacteria</taxon>
        <taxon>Pseudomonadati</taxon>
        <taxon>Bacteroidota</taxon>
        <taxon>Saprospiria</taxon>
        <taxon>Saprospirales</taxon>
        <taxon>Lewinellaceae</taxon>
        <taxon>Neolewinella</taxon>
    </lineage>
</organism>
<evidence type="ECO:0000313" key="3">
    <source>
        <dbReference type="Proteomes" id="UP000770785"/>
    </source>
</evidence>
<proteinExistence type="predicted"/>
<dbReference type="EMBL" id="JAATJH010000010">
    <property type="protein sequence ID" value="NJC28267.1"/>
    <property type="molecule type" value="Genomic_DNA"/>
</dbReference>
<name>A0ABX0XGE9_9BACT</name>
<sequence>MEFELANDDIESSNNQMKNIWSIIERESSKYGWHYQPFKLKGSRLINFGSLYLDGENYEVSVKYKRKYIVSELVFEGLNKKSPNFHLIKNAIRESKDPNTKLYEMVKYICCTNGSIRNYKSNNFTISATNIENVNKITIINAGISKESCGENLSRIFRELLCVLSAVTNSYIYEFDHTVNIPREIILNENNFLDENVDTLTGENYGDGDHLRITRKSLEIINRICEKKISSEDKVILKACRFYYLGRNVDLDSSNFKEVISERWIDENTVSLDFGDKFQDLLNKTNDSLDLKYEAANVIYVSGIEILTSFKTIKTKNCKSCSQDLYKIKYKVINIIKLIFGEASEYIVSSIYDSRSQFLHSGNASGDLIKVGGTKPILSSNTKSDGIVRTVPPISDNRHLKYLLSSTINVMLVDSSLWIDRVNQLGLEFTDPMSHEDPVLFDVLSSIKRLKQTQNSLNESYPERDFTVDGNIIGDLGEIYAANKYRIELFPDQETDYDGRIEYSDNDFLQIKFSVVDDSNPRFKFDVFNGYYLVLRLNGENEIEEVFNGKSSVLNQILNRINPKRSVNTKYVTYKSLLRARNEYAGLTISQR</sequence>
<protein>
    <recommendedName>
        <fullName evidence="1">DUF6998 domain-containing protein</fullName>
    </recommendedName>
</protein>
<accession>A0ABX0XGE9</accession>
<dbReference type="InterPro" id="IPR054267">
    <property type="entry name" value="DUF6998"/>
</dbReference>
<evidence type="ECO:0000313" key="2">
    <source>
        <dbReference type="EMBL" id="NJC28267.1"/>
    </source>
</evidence>
<reference evidence="2 3" key="1">
    <citation type="submission" date="2020-03" db="EMBL/GenBank/DDBJ databases">
        <title>Genomic Encyclopedia of Type Strains, Phase IV (KMG-IV): sequencing the most valuable type-strain genomes for metagenomic binning, comparative biology and taxonomic classification.</title>
        <authorList>
            <person name="Goeker M."/>
        </authorList>
    </citation>
    <scope>NUCLEOTIDE SEQUENCE [LARGE SCALE GENOMIC DNA]</scope>
    <source>
        <strain evidence="2 3">DSM 105096</strain>
    </source>
</reference>
<dbReference type="RefSeq" id="WP_168040113.1">
    <property type="nucleotide sequence ID" value="NZ_JAATJH010000010.1"/>
</dbReference>
<dbReference type="Pfam" id="PF22522">
    <property type="entry name" value="DUF6998"/>
    <property type="match status" value="1"/>
</dbReference>
<comment type="caution">
    <text evidence="2">The sequence shown here is derived from an EMBL/GenBank/DDBJ whole genome shotgun (WGS) entry which is preliminary data.</text>
</comment>
<keyword evidence="3" id="KW-1185">Reference proteome</keyword>
<evidence type="ECO:0000259" key="1">
    <source>
        <dbReference type="Pfam" id="PF22522"/>
    </source>
</evidence>
<dbReference type="Proteomes" id="UP000770785">
    <property type="component" value="Unassembled WGS sequence"/>
</dbReference>
<gene>
    <name evidence="2" type="ORF">GGR27_003790</name>
</gene>
<feature type="domain" description="DUF6998" evidence="1">
    <location>
        <begin position="449"/>
        <end position="581"/>
    </location>
</feature>